<dbReference type="Proteomes" id="UP001203852">
    <property type="component" value="Unassembled WGS sequence"/>
</dbReference>
<accession>A0AAN6IFJ9</accession>
<name>A0AAN6IFJ9_9EURO</name>
<dbReference type="GO" id="GO:0090560">
    <property type="term" value="F:2-(3-amino-3-carboxypropyl)histidine synthase activity"/>
    <property type="evidence" value="ECO:0007669"/>
    <property type="project" value="InterPro"/>
</dbReference>
<proteinExistence type="predicted"/>
<dbReference type="InterPro" id="IPR056798">
    <property type="entry name" value="ADH_Fe_C"/>
</dbReference>
<keyword evidence="6" id="KW-1185">Reference proteome</keyword>
<comment type="caution">
    <text evidence="5">The sequence shown here is derived from an EMBL/GenBank/DDBJ whole genome shotgun (WGS) entry which is preliminary data.</text>
</comment>
<dbReference type="Pfam" id="PF00465">
    <property type="entry name" value="Fe-ADH"/>
    <property type="match status" value="1"/>
</dbReference>
<dbReference type="SFLD" id="SFLDS00032">
    <property type="entry name" value="Radical_SAM_3-amino-3-carboxyp"/>
    <property type="match status" value="1"/>
</dbReference>
<evidence type="ECO:0000313" key="5">
    <source>
        <dbReference type="EMBL" id="KAI1613659.1"/>
    </source>
</evidence>
<dbReference type="GO" id="GO:0046872">
    <property type="term" value="F:metal ion binding"/>
    <property type="evidence" value="ECO:0007669"/>
    <property type="project" value="InterPro"/>
</dbReference>
<reference evidence="5" key="1">
    <citation type="journal article" date="2022" name="bioRxiv">
        <title>Deciphering the potential niche of two novel black yeast fungi from a biological soil crust based on their genomes, phenotypes, and melanin regulation.</title>
        <authorList>
            <consortium name="DOE Joint Genome Institute"/>
            <person name="Carr E.C."/>
            <person name="Barton Q."/>
            <person name="Grambo S."/>
            <person name="Sullivan M."/>
            <person name="Renfro C.M."/>
            <person name="Kuo A."/>
            <person name="Pangilinan J."/>
            <person name="Lipzen A."/>
            <person name="Keymanesh K."/>
            <person name="Savage E."/>
            <person name="Barry K."/>
            <person name="Grigoriev I.V."/>
            <person name="Riekhof W.R."/>
            <person name="Harris S.S."/>
        </authorList>
    </citation>
    <scope>NUCLEOTIDE SEQUENCE</scope>
    <source>
        <strain evidence="5">JF 03-4F</strain>
    </source>
</reference>
<dbReference type="PANTHER" id="PTHR11496:SF105">
    <property type="entry name" value="REDUCTASE, PUTATIVE (AFU_ORTHOLOGUE AFUA_6G07090)-RELATED"/>
    <property type="match status" value="1"/>
</dbReference>
<dbReference type="CDD" id="cd08177">
    <property type="entry name" value="MAR"/>
    <property type="match status" value="1"/>
</dbReference>
<dbReference type="EMBL" id="MU404353">
    <property type="protein sequence ID" value="KAI1613659.1"/>
    <property type="molecule type" value="Genomic_DNA"/>
</dbReference>
<dbReference type="GO" id="GO:0005739">
    <property type="term" value="C:mitochondrion"/>
    <property type="evidence" value="ECO:0007669"/>
    <property type="project" value="TreeGrafter"/>
</dbReference>
<organism evidence="5 6">
    <name type="scientific">Exophiala viscosa</name>
    <dbReference type="NCBI Taxonomy" id="2486360"/>
    <lineage>
        <taxon>Eukaryota</taxon>
        <taxon>Fungi</taxon>
        <taxon>Dikarya</taxon>
        <taxon>Ascomycota</taxon>
        <taxon>Pezizomycotina</taxon>
        <taxon>Eurotiomycetes</taxon>
        <taxon>Chaetothyriomycetidae</taxon>
        <taxon>Chaetothyriales</taxon>
        <taxon>Herpotrichiellaceae</taxon>
        <taxon>Exophiala</taxon>
    </lineage>
</organism>
<gene>
    <name evidence="5" type="ORF">EDD36DRAFT_434184</name>
</gene>
<evidence type="ECO:0000313" key="6">
    <source>
        <dbReference type="Proteomes" id="UP001203852"/>
    </source>
</evidence>
<dbReference type="GO" id="GO:0017183">
    <property type="term" value="P:protein histidyl modification to diphthamide"/>
    <property type="evidence" value="ECO:0007669"/>
    <property type="project" value="InterPro"/>
</dbReference>
<evidence type="ECO:0000256" key="2">
    <source>
        <dbReference type="ARBA" id="ARBA00023027"/>
    </source>
</evidence>
<protein>
    <recommendedName>
        <fullName evidence="7">Alcohol dehydrogenase iron-type/glycerol dehydrogenase GldA domain-containing protein</fullName>
    </recommendedName>
</protein>
<feature type="domain" description="Fe-containing alcohol dehydrogenase-like C-terminal" evidence="4">
    <location>
        <begin position="310"/>
        <end position="493"/>
    </location>
</feature>
<dbReference type="Pfam" id="PF25137">
    <property type="entry name" value="ADH_Fe_C"/>
    <property type="match status" value="1"/>
</dbReference>
<dbReference type="InterPro" id="IPR001670">
    <property type="entry name" value="ADH_Fe/GldA"/>
</dbReference>
<keyword evidence="1" id="KW-0560">Oxidoreductase</keyword>
<dbReference type="InterPro" id="IPR034786">
    <property type="entry name" value="MAR"/>
</dbReference>
<dbReference type="AlphaFoldDB" id="A0AAN6IFJ9"/>
<dbReference type="GO" id="GO:0018506">
    <property type="term" value="F:maleylacetate reductase activity"/>
    <property type="evidence" value="ECO:0007669"/>
    <property type="project" value="InterPro"/>
</dbReference>
<dbReference type="Gene3D" id="1.20.1090.10">
    <property type="entry name" value="Dehydroquinate synthase-like - alpha domain"/>
    <property type="match status" value="1"/>
</dbReference>
<dbReference type="GO" id="GO:0004022">
    <property type="term" value="F:alcohol dehydrogenase (NAD+) activity"/>
    <property type="evidence" value="ECO:0007669"/>
    <property type="project" value="TreeGrafter"/>
</dbReference>
<dbReference type="PANTHER" id="PTHR11496">
    <property type="entry name" value="ALCOHOL DEHYDROGENASE"/>
    <property type="match status" value="1"/>
</dbReference>
<dbReference type="InterPro" id="IPR039697">
    <property type="entry name" value="Alcohol_dehydrogenase_Fe"/>
</dbReference>
<dbReference type="SUPFAM" id="SSF56796">
    <property type="entry name" value="Dehydroquinate synthase-like"/>
    <property type="match status" value="1"/>
</dbReference>
<keyword evidence="2" id="KW-0520">NAD</keyword>
<evidence type="ECO:0000259" key="4">
    <source>
        <dbReference type="Pfam" id="PF25137"/>
    </source>
</evidence>
<dbReference type="Gene3D" id="3.40.50.1970">
    <property type="match status" value="1"/>
</dbReference>
<dbReference type="InterPro" id="IPR016435">
    <property type="entry name" value="DPH1/DPH2"/>
</dbReference>
<evidence type="ECO:0008006" key="7">
    <source>
        <dbReference type="Google" id="ProtNLM"/>
    </source>
</evidence>
<evidence type="ECO:0000256" key="1">
    <source>
        <dbReference type="ARBA" id="ARBA00023002"/>
    </source>
</evidence>
<sequence length="502" mass="54276">MELQLRIRCCSCCWSYQALGLFHLFCISGQAWLIETLNPNSKTRNTITSRFVSVGALQASDKYLKTHQSIRLGMGAFAGELVPHEQQPSPAKGPFPMRGLLLPPKLPSFPASAISLSCLIPVVKLGFFHSSKRQIHNIRLRNMDPFEYNANPGRVVFGPGSIQKLPDEIKRLGLKSPLLLSTPQQVSQAEDLAKILTSASIEPAGTYTNATMHTPSHITEEAMSFLHSKSADCVVSIGGGSTIGLGKAISIRTGLYHICIPTTYAGSEMTPILGETQDGRKATRSDPKILPGTVIYDVDFTMTLPVALSATSGVNAIAHAVEALYAKNKNPIISLLAIEGTKALAESLPEIIENAQSQPAREKAQYGAWLCGVCLGSSAMALHHKLCHTLGGSFNLPHAETHTIVLPHALSYNAPAIPEAMEKLATALPGSEGDATKGLNVLLEKLKVKRALKDYGMKEEDIDKAAEIAVSNQYPNPRKIEKEPIRELIRRAWAGEPARADL</sequence>
<feature type="domain" description="Alcohol dehydrogenase iron-type/glycerol dehydrogenase GldA" evidence="3">
    <location>
        <begin position="152"/>
        <end position="297"/>
    </location>
</feature>
<evidence type="ECO:0000259" key="3">
    <source>
        <dbReference type="Pfam" id="PF00465"/>
    </source>
</evidence>